<feature type="transmembrane region" description="Helical" evidence="6">
    <location>
        <begin position="233"/>
        <end position="260"/>
    </location>
</feature>
<comment type="subcellular location">
    <subcellularLocation>
        <location evidence="1">Membrane</location>
        <topology evidence="1">Multi-pass membrane protein</topology>
    </subcellularLocation>
</comment>
<dbReference type="GO" id="GO:0007189">
    <property type="term" value="P:adenylate cyclase-activating G protein-coupled receptor signaling pathway"/>
    <property type="evidence" value="ECO:0007669"/>
    <property type="project" value="TreeGrafter"/>
</dbReference>
<protein>
    <recommendedName>
        <fullName evidence="11">G-protein coupled receptor 157</fullName>
    </recommendedName>
</protein>
<comment type="caution">
    <text evidence="9">The sequence shown here is derived from an EMBL/GenBank/DDBJ whole genome shotgun (WGS) entry which is preliminary data.</text>
</comment>
<feature type="region of interest" description="Disordered" evidence="5">
    <location>
        <begin position="86"/>
        <end position="116"/>
    </location>
</feature>
<name>A0A6A4SMD4_SCOMX</name>
<dbReference type="Proteomes" id="UP000438429">
    <property type="component" value="Unassembled WGS sequence"/>
</dbReference>
<dbReference type="EMBL" id="VEVO01000010">
    <property type="protein sequence ID" value="KAF0036376.1"/>
    <property type="molecule type" value="Genomic_DNA"/>
</dbReference>
<feature type="compositionally biased region" description="Basic and acidic residues" evidence="5">
    <location>
        <begin position="88"/>
        <end position="103"/>
    </location>
</feature>
<dbReference type="Gene3D" id="1.20.1070.10">
    <property type="entry name" value="Rhodopsin 7-helix transmembrane proteins"/>
    <property type="match status" value="1"/>
</dbReference>
<dbReference type="PRINTS" id="PR00247">
    <property type="entry name" value="GPCRCAMP"/>
</dbReference>
<feature type="transmembrane region" description="Helical" evidence="6">
    <location>
        <begin position="340"/>
        <end position="360"/>
    </location>
</feature>
<reference evidence="9 10" key="1">
    <citation type="submission" date="2019-06" db="EMBL/GenBank/DDBJ databases">
        <title>Draft genomes of female and male turbot (Scophthalmus maximus).</title>
        <authorList>
            <person name="Xu H."/>
            <person name="Xu X.-W."/>
            <person name="Shao C."/>
            <person name="Chen S."/>
        </authorList>
    </citation>
    <scope>NUCLEOTIDE SEQUENCE [LARGE SCALE GENOMIC DNA]</scope>
    <source>
        <strain evidence="9">Ysfricsl-2016a</strain>
        <tissue evidence="9">Blood</tissue>
    </source>
</reference>
<dbReference type="AlphaFoldDB" id="A0A6A4SMD4"/>
<dbReference type="GO" id="GO:0005886">
    <property type="term" value="C:plasma membrane"/>
    <property type="evidence" value="ECO:0007669"/>
    <property type="project" value="TreeGrafter"/>
</dbReference>
<feature type="transmembrane region" description="Helical" evidence="6">
    <location>
        <begin position="130"/>
        <end position="152"/>
    </location>
</feature>
<evidence type="ECO:0000256" key="5">
    <source>
        <dbReference type="SAM" id="MobiDB-lite"/>
    </source>
</evidence>
<feature type="compositionally biased region" description="Basic and acidic residues" evidence="5">
    <location>
        <begin position="435"/>
        <end position="448"/>
    </location>
</feature>
<keyword evidence="3 6" id="KW-1133">Transmembrane helix</keyword>
<evidence type="ECO:0008006" key="11">
    <source>
        <dbReference type="Google" id="ProtNLM"/>
    </source>
</evidence>
<dbReference type="SUPFAM" id="SSF81321">
    <property type="entry name" value="Family A G protein-coupled receptor-like"/>
    <property type="match status" value="1"/>
</dbReference>
<dbReference type="GO" id="GO:0004930">
    <property type="term" value="F:G protein-coupled receptor activity"/>
    <property type="evidence" value="ECO:0007669"/>
    <property type="project" value="InterPro"/>
</dbReference>
<dbReference type="GO" id="GO:0030552">
    <property type="term" value="F:cAMP binding"/>
    <property type="evidence" value="ECO:0007669"/>
    <property type="project" value="InterPro"/>
</dbReference>
<sequence length="448" mass="48838">MALTSSSRLLRAPGFSVKMMHTSGLWNGTGAAEHGCVSGGTTIEMHSGEDVEGKCVGLVLLDSRSRHRTTPNPAGGFQFEAFAVQQPPERRAHSRADGEREPDGGVPSTSTSAGPVASGNQTVVYLSEQVVVLCSCALSFVGSSLIILTYALWPDLRTTPRRLLVFLSVSDWLSAVSYAFGVWRVFHGDSPDCVAQGAISTFANTSSFFWTVAIAVYLYVFIVRSSQRVADSLVLVFHLVSWGVPLIITVAAVCLNKIGYDASEVSVGWCWVRINAPDRVLWMLLTGKIWEFLAYLTLPVLYVLIKRHIHIAHAALSEYRPILAGRPPSHSFSSMADRKLTLIPIIFIVLRIWSTVRFILLLVGSPARQSPVLVTLHGIGNTSQGAANCIMFVLFTRPIRTRLCAALCCCSKCRAEGRHSHDASHRLLPGQDATTQREEEDGRAGTQS</sequence>
<dbReference type="InterPro" id="IPR000848">
    <property type="entry name" value="GPCR_cAMP"/>
</dbReference>
<keyword evidence="2 6" id="KW-0812">Transmembrane</keyword>
<dbReference type="PANTHER" id="PTHR23112:SF47">
    <property type="entry name" value="G-PROTEIN COUPLED RECEPTOR 157"/>
    <property type="match status" value="1"/>
</dbReference>
<evidence type="ECO:0000259" key="7">
    <source>
        <dbReference type="PROSITE" id="PS50261"/>
    </source>
</evidence>
<dbReference type="GO" id="GO:0007166">
    <property type="term" value="P:cell surface receptor signaling pathway"/>
    <property type="evidence" value="ECO:0007669"/>
    <property type="project" value="InterPro"/>
</dbReference>
<evidence type="ECO:0000313" key="10">
    <source>
        <dbReference type="Proteomes" id="UP000438429"/>
    </source>
</evidence>
<evidence type="ECO:0000256" key="2">
    <source>
        <dbReference type="ARBA" id="ARBA00022692"/>
    </source>
</evidence>
<feature type="transmembrane region" description="Helical" evidence="6">
    <location>
        <begin position="372"/>
        <end position="395"/>
    </location>
</feature>
<dbReference type="PRINTS" id="PR02001">
    <property type="entry name" value="GCR1CAMPR"/>
</dbReference>
<dbReference type="InterPro" id="IPR017981">
    <property type="entry name" value="GPCR_2-like_7TM"/>
</dbReference>
<gene>
    <name evidence="9" type="ORF">F2P81_011688</name>
</gene>
<accession>A0A6A4SMD4</accession>
<dbReference type="Pfam" id="PF00002">
    <property type="entry name" value="7tm_2"/>
    <property type="match status" value="1"/>
</dbReference>
<feature type="domain" description="G-protein coupled receptors family 1 profile" evidence="8">
    <location>
        <begin position="142"/>
        <end position="305"/>
    </location>
</feature>
<dbReference type="PANTHER" id="PTHR23112">
    <property type="entry name" value="G PROTEIN-COUPLED RECEPTOR 157-RELATED"/>
    <property type="match status" value="1"/>
</dbReference>
<feature type="transmembrane region" description="Helical" evidence="6">
    <location>
        <begin position="198"/>
        <end position="221"/>
    </location>
</feature>
<evidence type="ECO:0000256" key="6">
    <source>
        <dbReference type="SAM" id="Phobius"/>
    </source>
</evidence>
<organism evidence="9 10">
    <name type="scientific">Scophthalmus maximus</name>
    <name type="common">Turbot</name>
    <name type="synonym">Psetta maxima</name>
    <dbReference type="NCBI Taxonomy" id="52904"/>
    <lineage>
        <taxon>Eukaryota</taxon>
        <taxon>Metazoa</taxon>
        <taxon>Chordata</taxon>
        <taxon>Craniata</taxon>
        <taxon>Vertebrata</taxon>
        <taxon>Euteleostomi</taxon>
        <taxon>Actinopterygii</taxon>
        <taxon>Neopterygii</taxon>
        <taxon>Teleostei</taxon>
        <taxon>Neoteleostei</taxon>
        <taxon>Acanthomorphata</taxon>
        <taxon>Carangaria</taxon>
        <taxon>Pleuronectiformes</taxon>
        <taxon>Pleuronectoidei</taxon>
        <taxon>Scophthalmidae</taxon>
        <taxon>Scophthalmus</taxon>
    </lineage>
</organism>
<feature type="transmembrane region" description="Helical" evidence="6">
    <location>
        <begin position="280"/>
        <end position="305"/>
    </location>
</feature>
<feature type="domain" description="G-protein coupled receptors family 2 profile 2" evidence="7">
    <location>
        <begin position="128"/>
        <end position="285"/>
    </location>
</feature>
<proteinExistence type="predicted"/>
<feature type="transmembrane region" description="Helical" evidence="6">
    <location>
        <begin position="164"/>
        <end position="186"/>
    </location>
</feature>
<evidence type="ECO:0000259" key="8">
    <source>
        <dbReference type="PROSITE" id="PS50262"/>
    </source>
</evidence>
<evidence type="ECO:0000256" key="3">
    <source>
        <dbReference type="ARBA" id="ARBA00022989"/>
    </source>
</evidence>
<evidence type="ECO:0000256" key="4">
    <source>
        <dbReference type="ARBA" id="ARBA00023136"/>
    </source>
</evidence>
<dbReference type="PROSITE" id="PS50261">
    <property type="entry name" value="G_PROTEIN_RECEP_F2_4"/>
    <property type="match status" value="1"/>
</dbReference>
<dbReference type="PROSITE" id="PS50262">
    <property type="entry name" value="G_PROTEIN_RECEP_F1_2"/>
    <property type="match status" value="1"/>
</dbReference>
<feature type="region of interest" description="Disordered" evidence="5">
    <location>
        <begin position="423"/>
        <end position="448"/>
    </location>
</feature>
<feature type="compositionally biased region" description="Polar residues" evidence="5">
    <location>
        <begin position="107"/>
        <end position="116"/>
    </location>
</feature>
<evidence type="ECO:0000256" key="1">
    <source>
        <dbReference type="ARBA" id="ARBA00004141"/>
    </source>
</evidence>
<evidence type="ECO:0000313" key="9">
    <source>
        <dbReference type="EMBL" id="KAF0036376.1"/>
    </source>
</evidence>
<keyword evidence="4 6" id="KW-0472">Membrane</keyword>
<dbReference type="InterPro" id="IPR000832">
    <property type="entry name" value="GPCR_2_secretin-like"/>
</dbReference>
<dbReference type="InterPro" id="IPR017452">
    <property type="entry name" value="GPCR_Rhodpsn_7TM"/>
</dbReference>
<dbReference type="InterPro" id="IPR022343">
    <property type="entry name" value="GCR1-cAMP_receptor"/>
</dbReference>